<sequence length="76" mass="8659">MPAIIWCWGVENNQGSLAYTSRKHGYKSGGWYRNRVLERCIEQPDLMIYSEDATILRQLSLSIGLLRGGIYPLEGI</sequence>
<accession>A0A0V0GWY5</accession>
<protein>
    <submittedName>
        <fullName evidence="1">Putative ovule protein</fullName>
    </submittedName>
</protein>
<reference evidence="1" key="1">
    <citation type="submission" date="2015-12" db="EMBL/GenBank/DDBJ databases">
        <title>Gene expression during late stages of embryo sac development: a critical building block for successful pollen-pistil interactions.</title>
        <authorList>
            <person name="Liu Y."/>
            <person name="Joly V."/>
            <person name="Sabar M."/>
            <person name="Matton D.P."/>
        </authorList>
    </citation>
    <scope>NUCLEOTIDE SEQUENCE</scope>
</reference>
<proteinExistence type="predicted"/>
<organism evidence="1">
    <name type="scientific">Solanum chacoense</name>
    <name type="common">Chaco potato</name>
    <dbReference type="NCBI Taxonomy" id="4108"/>
    <lineage>
        <taxon>Eukaryota</taxon>
        <taxon>Viridiplantae</taxon>
        <taxon>Streptophyta</taxon>
        <taxon>Embryophyta</taxon>
        <taxon>Tracheophyta</taxon>
        <taxon>Spermatophyta</taxon>
        <taxon>Magnoliopsida</taxon>
        <taxon>eudicotyledons</taxon>
        <taxon>Gunneridae</taxon>
        <taxon>Pentapetalae</taxon>
        <taxon>asterids</taxon>
        <taxon>lamiids</taxon>
        <taxon>Solanales</taxon>
        <taxon>Solanaceae</taxon>
        <taxon>Solanoideae</taxon>
        <taxon>Solaneae</taxon>
        <taxon>Solanum</taxon>
    </lineage>
</organism>
<name>A0A0V0GWY5_SOLCH</name>
<evidence type="ECO:0000313" key="1">
    <source>
        <dbReference type="EMBL" id="JAP11750.1"/>
    </source>
</evidence>
<dbReference type="AlphaFoldDB" id="A0A0V0GWY5"/>
<dbReference type="EMBL" id="GEDG01030761">
    <property type="protein sequence ID" value="JAP11750.1"/>
    <property type="molecule type" value="Transcribed_RNA"/>
</dbReference>